<organism evidence="3 4">
    <name type="scientific">Aspergillus kawachii</name>
    <name type="common">White koji mold</name>
    <name type="synonym">Aspergillus awamori var. kawachi</name>
    <dbReference type="NCBI Taxonomy" id="1069201"/>
    <lineage>
        <taxon>Eukaryota</taxon>
        <taxon>Fungi</taxon>
        <taxon>Dikarya</taxon>
        <taxon>Ascomycota</taxon>
        <taxon>Pezizomycotina</taxon>
        <taxon>Eurotiomycetes</taxon>
        <taxon>Eurotiomycetidae</taxon>
        <taxon>Eurotiales</taxon>
        <taxon>Aspergillaceae</taxon>
        <taxon>Aspergillus</taxon>
        <taxon>Aspergillus subgen. Circumdati</taxon>
    </lineage>
</organism>
<dbReference type="PANTHER" id="PTHR19211:SF135">
    <property type="entry name" value="ATPASE, PUTATIVE (AFU_ORTHOLOGUE AFUA_1G16440)-RELATED"/>
    <property type="match status" value="1"/>
</dbReference>
<dbReference type="SUPFAM" id="SSF52540">
    <property type="entry name" value="P-loop containing nucleoside triphosphate hydrolases"/>
    <property type="match status" value="2"/>
</dbReference>
<sequence length="231" mass="25554">MESAATIQCTSQQTRFHIESPNYRELDIKGLQILVTSGEKKSTTKGKSKARSKDGIEILSSADLSLKEGRRYALVGRNGTGKSTLLRSIAEKLIPGIPENTRIAILQQTRLTDGVNDPKQAGRDDTGLNVLQTVIERATSRSTIEQEISTNKLALSQGIDTSDPYAPVRAVRSLKHARLQKRLFILDKDARLRSGMRGMQARKALVAFEKVVAESKRLCVDDPLDIDLNQR</sequence>
<dbReference type="PANTHER" id="PTHR19211">
    <property type="entry name" value="ATP-BINDING TRANSPORT PROTEIN-RELATED"/>
    <property type="match status" value="1"/>
</dbReference>
<dbReference type="AlphaFoldDB" id="A0A146FGU9"/>
<gene>
    <name evidence="3" type="ORF">RIB2604_01900970</name>
</gene>
<reference evidence="4" key="2">
    <citation type="submission" date="2016-02" db="EMBL/GenBank/DDBJ databases">
        <title>Genome sequencing of Aspergillus luchuensis NBRC 4314.</title>
        <authorList>
            <person name="Yamada O."/>
        </authorList>
    </citation>
    <scope>NUCLEOTIDE SEQUENCE [LARGE SCALE GENOMIC DNA]</scope>
    <source>
        <strain evidence="4">RIB 2604</strain>
    </source>
</reference>
<dbReference type="GO" id="GO:0005524">
    <property type="term" value="F:ATP binding"/>
    <property type="evidence" value="ECO:0007669"/>
    <property type="project" value="InterPro"/>
</dbReference>
<proteinExistence type="predicted"/>
<dbReference type="Pfam" id="PF00005">
    <property type="entry name" value="ABC_tran"/>
    <property type="match status" value="1"/>
</dbReference>
<accession>A0A146FGU9</accession>
<dbReference type="Proteomes" id="UP000075230">
    <property type="component" value="Unassembled WGS sequence"/>
</dbReference>
<dbReference type="VEuPathDB" id="FungiDB:ASPFODRAFT_48447"/>
<dbReference type="InterPro" id="IPR003439">
    <property type="entry name" value="ABC_transporter-like_ATP-bd"/>
</dbReference>
<reference evidence="3 4" key="1">
    <citation type="journal article" date="2016" name="DNA Res.">
        <title>Genome sequence of Aspergillus luchuensis NBRC 4314.</title>
        <authorList>
            <person name="Yamada O."/>
            <person name="Machida M."/>
            <person name="Hosoyama A."/>
            <person name="Goto M."/>
            <person name="Takahashi T."/>
            <person name="Futagami T."/>
            <person name="Yamagata Y."/>
            <person name="Takeuchi M."/>
            <person name="Kobayashi T."/>
            <person name="Koike H."/>
            <person name="Abe K."/>
            <person name="Asai K."/>
            <person name="Arita M."/>
            <person name="Fujita N."/>
            <person name="Fukuda K."/>
            <person name="Higa K."/>
            <person name="Horikawa H."/>
            <person name="Ishikawa T."/>
            <person name="Jinno K."/>
            <person name="Kato Y."/>
            <person name="Kirimura K."/>
            <person name="Mizutani O."/>
            <person name="Nakasone K."/>
            <person name="Sano M."/>
            <person name="Shiraishi Y."/>
            <person name="Tsukahara M."/>
            <person name="Gomi K."/>
        </authorList>
    </citation>
    <scope>NUCLEOTIDE SEQUENCE [LARGE SCALE GENOMIC DNA]</scope>
    <source>
        <strain evidence="3 4">RIB 2604</strain>
    </source>
</reference>
<dbReference type="InterPro" id="IPR027417">
    <property type="entry name" value="P-loop_NTPase"/>
</dbReference>
<name>A0A146FGU9_ASPKA</name>
<dbReference type="InterPro" id="IPR050611">
    <property type="entry name" value="ABCF"/>
</dbReference>
<dbReference type="Gene3D" id="3.40.50.300">
    <property type="entry name" value="P-loop containing nucleotide triphosphate hydrolases"/>
    <property type="match status" value="1"/>
</dbReference>
<keyword evidence="1" id="KW-0677">Repeat</keyword>
<comment type="caution">
    <text evidence="3">The sequence shown here is derived from an EMBL/GenBank/DDBJ whole genome shotgun (WGS) entry which is preliminary data.</text>
</comment>
<evidence type="ECO:0000259" key="2">
    <source>
        <dbReference type="Pfam" id="PF00005"/>
    </source>
</evidence>
<evidence type="ECO:0000256" key="1">
    <source>
        <dbReference type="ARBA" id="ARBA00022737"/>
    </source>
</evidence>
<evidence type="ECO:0000313" key="4">
    <source>
        <dbReference type="Proteomes" id="UP000075230"/>
    </source>
</evidence>
<evidence type="ECO:0000313" key="3">
    <source>
        <dbReference type="EMBL" id="GAT25145.1"/>
    </source>
</evidence>
<dbReference type="GO" id="GO:0016887">
    <property type="term" value="F:ATP hydrolysis activity"/>
    <property type="evidence" value="ECO:0007669"/>
    <property type="project" value="InterPro"/>
</dbReference>
<dbReference type="EMBL" id="BCWF01000019">
    <property type="protein sequence ID" value="GAT25145.1"/>
    <property type="molecule type" value="Genomic_DNA"/>
</dbReference>
<feature type="domain" description="ABC transporter" evidence="2">
    <location>
        <begin position="60"/>
        <end position="181"/>
    </location>
</feature>
<protein>
    <submittedName>
        <fullName evidence="3">mRNA-nucleus export ATPase</fullName>
    </submittedName>
</protein>